<dbReference type="AlphaFoldDB" id="A0A0K9NQY3"/>
<evidence type="ECO:0000256" key="1">
    <source>
        <dbReference type="SAM" id="Coils"/>
    </source>
</evidence>
<comment type="caution">
    <text evidence="2">The sequence shown here is derived from an EMBL/GenBank/DDBJ whole genome shotgun (WGS) entry which is preliminary data.</text>
</comment>
<dbReference type="OrthoDB" id="772275at2759"/>
<name>A0A0K9NQY3_ZOSMR</name>
<protein>
    <submittedName>
        <fullName evidence="2">Uncharacterized protein</fullName>
    </submittedName>
</protein>
<keyword evidence="1" id="KW-0175">Coiled coil</keyword>
<reference evidence="3" key="1">
    <citation type="journal article" date="2016" name="Nature">
        <title>The genome of the seagrass Zostera marina reveals angiosperm adaptation to the sea.</title>
        <authorList>
            <person name="Olsen J.L."/>
            <person name="Rouze P."/>
            <person name="Verhelst B."/>
            <person name="Lin Y.-C."/>
            <person name="Bayer T."/>
            <person name="Collen J."/>
            <person name="Dattolo E."/>
            <person name="De Paoli E."/>
            <person name="Dittami S."/>
            <person name="Maumus F."/>
            <person name="Michel G."/>
            <person name="Kersting A."/>
            <person name="Lauritano C."/>
            <person name="Lohaus R."/>
            <person name="Toepel M."/>
            <person name="Tonon T."/>
            <person name="Vanneste K."/>
            <person name="Amirebrahimi M."/>
            <person name="Brakel J."/>
            <person name="Bostroem C."/>
            <person name="Chovatia M."/>
            <person name="Grimwood J."/>
            <person name="Jenkins J.W."/>
            <person name="Jueterbock A."/>
            <person name="Mraz A."/>
            <person name="Stam W.T."/>
            <person name="Tice H."/>
            <person name="Bornberg-Bauer E."/>
            <person name="Green P.J."/>
            <person name="Pearson G.A."/>
            <person name="Procaccini G."/>
            <person name="Duarte C.M."/>
            <person name="Schmutz J."/>
            <person name="Reusch T.B.H."/>
            <person name="Van de Peer Y."/>
        </authorList>
    </citation>
    <scope>NUCLEOTIDE SEQUENCE [LARGE SCALE GENOMIC DNA]</scope>
    <source>
        <strain evidence="3">cv. Finnish</strain>
    </source>
</reference>
<sequence length="210" mass="23588">MLRLSFAAPTSASTSSRIEERGLAQTVLGVGRRRGKKRSSCVSLACSSKLLLLRTQLDQLQAEAEATTAKAKSARLRVARLSEVAEQLQRRAAMYVESGKEDDARGLLSMKKKIMVGLNKSKNRTELFEKLATKLDQAISLKESQIGMSSSHNAFLEREDRLLKQIEADFRIASIEEEDEMKQKQIVDIREDIARIREKISDIIHPSMID</sequence>
<proteinExistence type="predicted"/>
<dbReference type="EMBL" id="LFYR01001823">
    <property type="protein sequence ID" value="KMZ59023.1"/>
    <property type="molecule type" value="Genomic_DNA"/>
</dbReference>
<evidence type="ECO:0000313" key="3">
    <source>
        <dbReference type="Proteomes" id="UP000036987"/>
    </source>
</evidence>
<keyword evidence="3" id="KW-1185">Reference proteome</keyword>
<accession>A0A0K9NQY3</accession>
<dbReference type="PANTHER" id="PTHR37174:SF2">
    <property type="entry name" value="FORKHEAD-ASSOCIATED DOMAIN PROTEIN"/>
    <property type="match status" value="1"/>
</dbReference>
<evidence type="ECO:0000313" key="2">
    <source>
        <dbReference type="EMBL" id="KMZ59023.1"/>
    </source>
</evidence>
<dbReference type="Proteomes" id="UP000036987">
    <property type="component" value="Unassembled WGS sequence"/>
</dbReference>
<dbReference type="PANTHER" id="PTHR37174">
    <property type="entry name" value="FORKHEAD-ASSOCIATED DOMAIN PROTEIN"/>
    <property type="match status" value="1"/>
</dbReference>
<gene>
    <name evidence="2" type="ORF">ZOSMA_70G00370</name>
</gene>
<organism evidence="2 3">
    <name type="scientific">Zostera marina</name>
    <name type="common">Eelgrass</name>
    <dbReference type="NCBI Taxonomy" id="29655"/>
    <lineage>
        <taxon>Eukaryota</taxon>
        <taxon>Viridiplantae</taxon>
        <taxon>Streptophyta</taxon>
        <taxon>Embryophyta</taxon>
        <taxon>Tracheophyta</taxon>
        <taxon>Spermatophyta</taxon>
        <taxon>Magnoliopsida</taxon>
        <taxon>Liliopsida</taxon>
        <taxon>Zosteraceae</taxon>
        <taxon>Zostera</taxon>
    </lineage>
</organism>
<feature type="coiled-coil region" evidence="1">
    <location>
        <begin position="50"/>
        <end position="91"/>
    </location>
</feature>